<keyword evidence="1" id="KW-0812">Transmembrane</keyword>
<evidence type="ECO:0000256" key="1">
    <source>
        <dbReference type="SAM" id="Phobius"/>
    </source>
</evidence>
<proteinExistence type="predicted"/>
<protein>
    <submittedName>
        <fullName evidence="2">Uncharacterized protein</fullName>
    </submittedName>
</protein>
<dbReference type="EMBL" id="JBHLYR010000085">
    <property type="protein sequence ID" value="MFB9995337.1"/>
    <property type="molecule type" value="Genomic_DNA"/>
</dbReference>
<gene>
    <name evidence="2" type="ORF">ACFFLM_25655</name>
</gene>
<evidence type="ECO:0000313" key="3">
    <source>
        <dbReference type="Proteomes" id="UP001589733"/>
    </source>
</evidence>
<accession>A0ABV6B6E1</accession>
<name>A0ABV6B6E1_9DEIO</name>
<dbReference type="Proteomes" id="UP001589733">
    <property type="component" value="Unassembled WGS sequence"/>
</dbReference>
<dbReference type="RefSeq" id="WP_380017173.1">
    <property type="nucleotide sequence ID" value="NZ_JBHLYR010000085.1"/>
</dbReference>
<keyword evidence="3" id="KW-1185">Reference proteome</keyword>
<reference evidence="2 3" key="1">
    <citation type="submission" date="2024-09" db="EMBL/GenBank/DDBJ databases">
        <authorList>
            <person name="Sun Q."/>
            <person name="Mori K."/>
        </authorList>
    </citation>
    <scope>NUCLEOTIDE SEQUENCE [LARGE SCALE GENOMIC DNA]</scope>
    <source>
        <strain evidence="2 3">JCM 13503</strain>
    </source>
</reference>
<keyword evidence="1" id="KW-1133">Transmembrane helix</keyword>
<feature type="transmembrane region" description="Helical" evidence="1">
    <location>
        <begin position="34"/>
        <end position="52"/>
    </location>
</feature>
<feature type="transmembrane region" description="Helical" evidence="1">
    <location>
        <begin position="68"/>
        <end position="86"/>
    </location>
</feature>
<evidence type="ECO:0000313" key="2">
    <source>
        <dbReference type="EMBL" id="MFB9995337.1"/>
    </source>
</evidence>
<sequence>MKRTPWMGVALMVLAGLVLSVVLSATRNMPVVYAGLNLLIYGALGVWAYGQWGQVRNARTGQMGQARWLYMGLMVFSGLVIVVRLLEAFSGGGD</sequence>
<organism evidence="2 3">
    <name type="scientific">Deinococcus oregonensis</name>
    <dbReference type="NCBI Taxonomy" id="1805970"/>
    <lineage>
        <taxon>Bacteria</taxon>
        <taxon>Thermotogati</taxon>
        <taxon>Deinococcota</taxon>
        <taxon>Deinococci</taxon>
        <taxon>Deinococcales</taxon>
        <taxon>Deinococcaceae</taxon>
        <taxon>Deinococcus</taxon>
    </lineage>
</organism>
<keyword evidence="1" id="KW-0472">Membrane</keyword>
<comment type="caution">
    <text evidence="2">The sequence shown here is derived from an EMBL/GenBank/DDBJ whole genome shotgun (WGS) entry which is preliminary data.</text>
</comment>